<organism evidence="12 13">
    <name type="scientific">SAR86 cluster bacterium BACL1 MAG-120820-bin45</name>
    <dbReference type="NCBI Taxonomy" id="1655612"/>
    <lineage>
        <taxon>Bacteria</taxon>
        <taxon>Pseudomonadati</taxon>
        <taxon>Pseudomonadota</taxon>
        <taxon>Gammaproteobacteria</taxon>
        <taxon>SAR86 cluster</taxon>
    </lineage>
</organism>
<evidence type="ECO:0000259" key="9">
    <source>
        <dbReference type="Pfam" id="PF01743"/>
    </source>
</evidence>
<sequence length="426" mass="48981">MIKKNKPSATKPPKILTDSKFSPLSLEIVRSLKKAGFQAYLVGGCVRDLLVGIKAKDFDVSTDATPEQVRKIFRSSRIIGKRFRLVHVFSHNELIEVSTFRADASNSKNKAGLVKDTDGKILRDNVWGTLEEDCIRRDFSINALYFDPVENILHDFHQGLQHIQKKMIVSIGDPMLRFEEDPVRSLRAIRFSSKLNFKISGDVKEAIYQKAPLLENISNARLFDEFCKIFLSKEALNNFEKLQSFGALKHLINTSQYPVDSFGLRFQHAALTNTDNRLKAEKSITPGFLLAALMWPQLVNATKEEGVLNLKKFFRSMDSVIREQQELTAIPRKFHGYIKDIWSLQLKLETRLGHQPYKILNHPRFRAAYDFLLLREEAARDSQGIGGWWTEFQAVNRPRKIEMLQVLRDLRKGPVEKKFGFLEELS</sequence>
<dbReference type="HAMAP" id="MF_00957">
    <property type="entry name" value="PolyA_pol"/>
    <property type="match status" value="1"/>
</dbReference>
<dbReference type="Pfam" id="PF01743">
    <property type="entry name" value="PolyA_pol"/>
    <property type="match status" value="1"/>
</dbReference>
<dbReference type="SUPFAM" id="SSF81301">
    <property type="entry name" value="Nucleotidyltransferase"/>
    <property type="match status" value="1"/>
</dbReference>
<dbReference type="InterPro" id="IPR010206">
    <property type="entry name" value="PolA_pol_I"/>
</dbReference>
<dbReference type="PANTHER" id="PTHR43051">
    <property type="entry name" value="POLYNUCLEOTIDE ADENYLYLTRANSFERASE FAMILY PROTEIN"/>
    <property type="match status" value="1"/>
</dbReference>
<dbReference type="GO" id="GO:0003723">
    <property type="term" value="F:RNA binding"/>
    <property type="evidence" value="ECO:0007669"/>
    <property type="project" value="UniProtKB-UniRule"/>
</dbReference>
<comment type="similarity">
    <text evidence="7 8">Belongs to the tRNA nucleotidyltransferase/poly(A) polymerase family.</text>
</comment>
<keyword evidence="4 7" id="KW-0067">ATP-binding</keyword>
<reference evidence="12 13" key="1">
    <citation type="submission" date="2015-10" db="EMBL/GenBank/DDBJ databases">
        <title>Metagenome-Assembled Genomes uncover a global brackish microbiome.</title>
        <authorList>
            <person name="Hugerth L.W."/>
            <person name="Larsson J."/>
            <person name="Alneberg J."/>
            <person name="Lindh M.V."/>
            <person name="Legrand C."/>
            <person name="Pinhassi J."/>
            <person name="Andersson A.F."/>
        </authorList>
    </citation>
    <scope>NUCLEOTIDE SEQUENCE [LARGE SCALE GENOMIC DNA]</scope>
    <source>
        <strain evidence="12">BACL1 MAG-120820-bin45</strain>
    </source>
</reference>
<feature type="active site" evidence="7">
    <location>
        <position position="138"/>
    </location>
</feature>
<keyword evidence="6 7" id="KW-0804">Transcription</keyword>
<dbReference type="InterPro" id="IPR002646">
    <property type="entry name" value="PolA_pol_head_dom"/>
</dbReference>
<evidence type="ECO:0000256" key="7">
    <source>
        <dbReference type="HAMAP-Rule" id="MF_00957"/>
    </source>
</evidence>
<dbReference type="InterPro" id="IPR052191">
    <property type="entry name" value="tRNA_ntf/polyA_polymerase_I"/>
</dbReference>
<evidence type="ECO:0000256" key="3">
    <source>
        <dbReference type="ARBA" id="ARBA00022741"/>
    </source>
</evidence>
<dbReference type="Pfam" id="PF12627">
    <property type="entry name" value="PolyA_pol_RNAbd"/>
    <property type="match status" value="1"/>
</dbReference>
<evidence type="ECO:0000256" key="2">
    <source>
        <dbReference type="ARBA" id="ARBA00022679"/>
    </source>
</evidence>
<comment type="caution">
    <text evidence="12">The sequence shown here is derived from an EMBL/GenBank/DDBJ whole genome shotgun (WGS) entry which is preliminary data.</text>
</comment>
<dbReference type="EMBL" id="LICS01000035">
    <property type="protein sequence ID" value="KRO95355.1"/>
    <property type="molecule type" value="Genomic_DNA"/>
</dbReference>
<dbReference type="Gene3D" id="1.10.3090.10">
    <property type="entry name" value="cca-adding enzyme, domain 2"/>
    <property type="match status" value="1"/>
</dbReference>
<keyword evidence="2 7" id="KW-0808">Transferase</keyword>
<dbReference type="STRING" id="1655612.ABS10_02095"/>
<feature type="domain" description="Poly A polymerase head" evidence="9">
    <location>
        <begin position="39"/>
        <end position="168"/>
    </location>
</feature>
<dbReference type="InterPro" id="IPR043519">
    <property type="entry name" value="NT_sf"/>
</dbReference>
<dbReference type="NCBIfam" id="TIGR01942">
    <property type="entry name" value="pcnB"/>
    <property type="match status" value="1"/>
</dbReference>
<dbReference type="GO" id="GO:1990817">
    <property type="term" value="F:poly(A) RNA polymerase activity"/>
    <property type="evidence" value="ECO:0007669"/>
    <property type="project" value="UniProtKB-UniRule"/>
</dbReference>
<evidence type="ECO:0000259" key="11">
    <source>
        <dbReference type="Pfam" id="PF12627"/>
    </source>
</evidence>
<evidence type="ECO:0000313" key="12">
    <source>
        <dbReference type="EMBL" id="KRO95355.1"/>
    </source>
</evidence>
<evidence type="ECO:0000256" key="1">
    <source>
        <dbReference type="ARBA" id="ARBA00022664"/>
    </source>
</evidence>
<dbReference type="EC" id="2.7.7.19" evidence="7"/>
<evidence type="ECO:0000313" key="13">
    <source>
        <dbReference type="Proteomes" id="UP000051027"/>
    </source>
</evidence>
<evidence type="ECO:0000256" key="4">
    <source>
        <dbReference type="ARBA" id="ARBA00022840"/>
    </source>
</evidence>
<feature type="domain" description="tRNA nucleotidyltransferase/poly(A) polymerase RNA and SrmB- binding" evidence="11">
    <location>
        <begin position="196"/>
        <end position="252"/>
    </location>
</feature>
<comment type="catalytic activity">
    <reaction evidence="7">
        <text>RNA(n) + ATP = RNA(n)-3'-adenine ribonucleotide + diphosphate</text>
        <dbReference type="Rhea" id="RHEA:11332"/>
        <dbReference type="Rhea" id="RHEA-COMP:14527"/>
        <dbReference type="Rhea" id="RHEA-COMP:17347"/>
        <dbReference type="ChEBI" id="CHEBI:30616"/>
        <dbReference type="ChEBI" id="CHEBI:33019"/>
        <dbReference type="ChEBI" id="CHEBI:140395"/>
        <dbReference type="ChEBI" id="CHEBI:173115"/>
        <dbReference type="EC" id="2.7.7.19"/>
    </reaction>
</comment>
<dbReference type="PANTHER" id="PTHR43051:SF1">
    <property type="entry name" value="POLYNUCLEOTIDE ADENYLYLTRANSFERASE FAMILY PROTEIN"/>
    <property type="match status" value="1"/>
</dbReference>
<feature type="active site" evidence="7">
    <location>
        <position position="57"/>
    </location>
</feature>
<dbReference type="SUPFAM" id="SSF81891">
    <property type="entry name" value="Poly A polymerase C-terminal region-like"/>
    <property type="match status" value="1"/>
</dbReference>
<keyword evidence="5 7" id="KW-0694">RNA-binding</keyword>
<evidence type="ECO:0000259" key="10">
    <source>
        <dbReference type="Pfam" id="PF12626"/>
    </source>
</evidence>
<name>A0A0R2UDA9_9GAMM</name>
<dbReference type="Gene3D" id="3.30.460.10">
    <property type="entry name" value="Beta Polymerase, domain 2"/>
    <property type="match status" value="1"/>
</dbReference>
<dbReference type="Proteomes" id="UP000051027">
    <property type="component" value="Unassembled WGS sequence"/>
</dbReference>
<feature type="active site" evidence="7">
    <location>
        <position position="59"/>
    </location>
</feature>
<keyword evidence="3 7" id="KW-0547">Nucleotide-binding</keyword>
<dbReference type="CDD" id="cd05398">
    <property type="entry name" value="NT_ClassII-CCAase"/>
    <property type="match status" value="1"/>
</dbReference>
<gene>
    <name evidence="7" type="primary">pcnB</name>
    <name evidence="12" type="ORF">ABS10_02095</name>
</gene>
<comment type="function">
    <text evidence="7">Adds poly(A) tail to the 3' end of many RNAs, which usually targets these RNAs for decay. Plays a significant role in the global control of gene expression, through influencing the rate of transcript degradation, and in the general RNA quality control.</text>
</comment>
<evidence type="ECO:0000256" key="5">
    <source>
        <dbReference type="ARBA" id="ARBA00022884"/>
    </source>
</evidence>
<feature type="domain" description="Polymerase A arginine-rich C-terminal" evidence="10">
    <location>
        <begin position="310"/>
        <end position="410"/>
    </location>
</feature>
<dbReference type="GO" id="GO:0005524">
    <property type="term" value="F:ATP binding"/>
    <property type="evidence" value="ECO:0007669"/>
    <property type="project" value="UniProtKB-UniRule"/>
</dbReference>
<accession>A0A0R2UDA9</accession>
<dbReference type="Pfam" id="PF12626">
    <property type="entry name" value="PolyA_pol_arg_C"/>
    <property type="match status" value="1"/>
</dbReference>
<dbReference type="InterPro" id="IPR025866">
    <property type="entry name" value="PolyA_pol_arg_C_dom"/>
</dbReference>
<dbReference type="AlphaFoldDB" id="A0A0R2UDA9"/>
<protein>
    <recommendedName>
        <fullName evidence="7">Poly(A) polymerase I</fullName>
        <shortName evidence="7">PAP I</shortName>
        <ecNumber evidence="7">2.7.7.19</ecNumber>
    </recommendedName>
</protein>
<dbReference type="GO" id="GO:0006397">
    <property type="term" value="P:mRNA processing"/>
    <property type="evidence" value="ECO:0007669"/>
    <property type="project" value="UniProtKB-KW"/>
</dbReference>
<keyword evidence="1 7" id="KW-0507">mRNA processing</keyword>
<dbReference type="InterPro" id="IPR032828">
    <property type="entry name" value="PolyA_RNA-bd"/>
</dbReference>
<dbReference type="GO" id="GO:0043633">
    <property type="term" value="P:polyadenylation-dependent RNA catabolic process"/>
    <property type="evidence" value="ECO:0007669"/>
    <property type="project" value="InterPro"/>
</dbReference>
<proteinExistence type="inferred from homology"/>
<evidence type="ECO:0000256" key="8">
    <source>
        <dbReference type="RuleBase" id="RU003953"/>
    </source>
</evidence>
<evidence type="ECO:0000256" key="6">
    <source>
        <dbReference type="ARBA" id="ARBA00023163"/>
    </source>
</evidence>